<dbReference type="EMBL" id="MU167211">
    <property type="protein sequence ID" value="KAG0151677.1"/>
    <property type="molecule type" value="Genomic_DNA"/>
</dbReference>
<feature type="non-terminal residue" evidence="1">
    <location>
        <position position="66"/>
    </location>
</feature>
<evidence type="ECO:0000313" key="2">
    <source>
        <dbReference type="Proteomes" id="UP000886653"/>
    </source>
</evidence>
<gene>
    <name evidence="1" type="ORF">CROQUDRAFT_650703</name>
</gene>
<organism evidence="1 2">
    <name type="scientific">Cronartium quercuum f. sp. fusiforme G11</name>
    <dbReference type="NCBI Taxonomy" id="708437"/>
    <lineage>
        <taxon>Eukaryota</taxon>
        <taxon>Fungi</taxon>
        <taxon>Dikarya</taxon>
        <taxon>Basidiomycota</taxon>
        <taxon>Pucciniomycotina</taxon>
        <taxon>Pucciniomycetes</taxon>
        <taxon>Pucciniales</taxon>
        <taxon>Coleosporiaceae</taxon>
        <taxon>Cronartium</taxon>
    </lineage>
</organism>
<protein>
    <submittedName>
        <fullName evidence="1">Uncharacterized protein</fullName>
    </submittedName>
</protein>
<proteinExistence type="predicted"/>
<accession>A0A9P6NU51</accession>
<sequence>IRIPGKRKSNSHVCACVRGAPSHRIRAQGELLMNLLLLLSLRACQPSNPTHLFPSRPHTTHLFPSL</sequence>
<name>A0A9P6NU51_9BASI</name>
<dbReference type="AlphaFoldDB" id="A0A9P6NU51"/>
<keyword evidence="2" id="KW-1185">Reference proteome</keyword>
<feature type="non-terminal residue" evidence="1">
    <location>
        <position position="1"/>
    </location>
</feature>
<dbReference type="Proteomes" id="UP000886653">
    <property type="component" value="Unassembled WGS sequence"/>
</dbReference>
<evidence type="ECO:0000313" key="1">
    <source>
        <dbReference type="EMBL" id="KAG0151677.1"/>
    </source>
</evidence>
<comment type="caution">
    <text evidence="1">The sequence shown here is derived from an EMBL/GenBank/DDBJ whole genome shotgun (WGS) entry which is preliminary data.</text>
</comment>
<reference evidence="1" key="1">
    <citation type="submission" date="2013-11" db="EMBL/GenBank/DDBJ databases">
        <title>Genome sequence of the fusiform rust pathogen reveals effectors for host alternation and coevolution with pine.</title>
        <authorList>
            <consortium name="DOE Joint Genome Institute"/>
            <person name="Smith K."/>
            <person name="Pendleton A."/>
            <person name="Kubisiak T."/>
            <person name="Anderson C."/>
            <person name="Salamov A."/>
            <person name="Aerts A."/>
            <person name="Riley R."/>
            <person name="Clum A."/>
            <person name="Lindquist E."/>
            <person name="Ence D."/>
            <person name="Campbell M."/>
            <person name="Kronenberg Z."/>
            <person name="Feau N."/>
            <person name="Dhillon B."/>
            <person name="Hamelin R."/>
            <person name="Burleigh J."/>
            <person name="Smith J."/>
            <person name="Yandell M."/>
            <person name="Nelson C."/>
            <person name="Grigoriev I."/>
            <person name="Davis J."/>
        </authorList>
    </citation>
    <scope>NUCLEOTIDE SEQUENCE</scope>
    <source>
        <strain evidence="1">G11</strain>
    </source>
</reference>